<organism evidence="10 11">
    <name type="scientific">Stigmatella ashevillensis</name>
    <dbReference type="NCBI Taxonomy" id="2995309"/>
    <lineage>
        <taxon>Bacteria</taxon>
        <taxon>Pseudomonadati</taxon>
        <taxon>Myxococcota</taxon>
        <taxon>Myxococcia</taxon>
        <taxon>Myxococcales</taxon>
        <taxon>Cystobacterineae</taxon>
        <taxon>Archangiaceae</taxon>
        <taxon>Stigmatella</taxon>
    </lineage>
</organism>
<feature type="transmembrane region" description="Helical" evidence="9">
    <location>
        <begin position="151"/>
        <end position="169"/>
    </location>
</feature>
<feature type="repeat" description="TPR" evidence="8">
    <location>
        <begin position="494"/>
        <end position="527"/>
    </location>
</feature>
<dbReference type="PROSITE" id="PS50005">
    <property type="entry name" value="TPR"/>
    <property type="match status" value="2"/>
</dbReference>
<keyword evidence="6 9" id="KW-1133">Transmembrane helix</keyword>
<feature type="transmembrane region" description="Helical" evidence="9">
    <location>
        <begin position="211"/>
        <end position="231"/>
    </location>
</feature>
<evidence type="ECO:0000313" key="10">
    <source>
        <dbReference type="EMBL" id="MDC0708707.1"/>
    </source>
</evidence>
<dbReference type="GO" id="GO:0016757">
    <property type="term" value="F:glycosyltransferase activity"/>
    <property type="evidence" value="ECO:0007669"/>
    <property type="project" value="UniProtKB-KW"/>
</dbReference>
<dbReference type="InterPro" id="IPR019734">
    <property type="entry name" value="TPR_rpt"/>
</dbReference>
<dbReference type="EC" id="2.4.-.-" evidence="10"/>
<keyword evidence="8" id="KW-0802">TPR repeat</keyword>
<gene>
    <name evidence="10" type="ORF">POL68_09525</name>
</gene>
<reference evidence="10 11" key="1">
    <citation type="submission" date="2022-11" db="EMBL/GenBank/DDBJ databases">
        <title>Minimal conservation of predation-associated metabolite biosynthetic gene clusters underscores biosynthetic potential of Myxococcota including descriptions for ten novel species: Archangium lansinium sp. nov., Myxococcus landrumus sp. nov., Nannocystis bai.</title>
        <authorList>
            <person name="Ahearne A."/>
            <person name="Stevens C."/>
            <person name="Dowd S."/>
        </authorList>
    </citation>
    <scope>NUCLEOTIDE SEQUENCE [LARGE SCALE GENOMIC DNA]</scope>
    <source>
        <strain evidence="10 11">NCWAL01</strain>
    </source>
</reference>
<dbReference type="InterPro" id="IPR050297">
    <property type="entry name" value="LipidA_mod_glycosyltrf_83"/>
</dbReference>
<dbReference type="PANTHER" id="PTHR33908:SF11">
    <property type="entry name" value="MEMBRANE PROTEIN"/>
    <property type="match status" value="1"/>
</dbReference>
<comment type="caution">
    <text evidence="10">The sequence shown here is derived from an EMBL/GenBank/DDBJ whole genome shotgun (WGS) entry which is preliminary data.</text>
</comment>
<keyword evidence="2" id="KW-1003">Cell membrane</keyword>
<feature type="transmembrane region" description="Helical" evidence="9">
    <location>
        <begin position="107"/>
        <end position="124"/>
    </location>
</feature>
<evidence type="ECO:0000256" key="5">
    <source>
        <dbReference type="ARBA" id="ARBA00022692"/>
    </source>
</evidence>
<dbReference type="PANTHER" id="PTHR33908">
    <property type="entry name" value="MANNOSYLTRANSFERASE YKCB-RELATED"/>
    <property type="match status" value="1"/>
</dbReference>
<evidence type="ECO:0000256" key="2">
    <source>
        <dbReference type="ARBA" id="ARBA00022475"/>
    </source>
</evidence>
<evidence type="ECO:0000256" key="4">
    <source>
        <dbReference type="ARBA" id="ARBA00022679"/>
    </source>
</evidence>
<evidence type="ECO:0000256" key="6">
    <source>
        <dbReference type="ARBA" id="ARBA00022989"/>
    </source>
</evidence>
<evidence type="ECO:0000256" key="8">
    <source>
        <dbReference type="PROSITE-ProRule" id="PRU00339"/>
    </source>
</evidence>
<evidence type="ECO:0000256" key="1">
    <source>
        <dbReference type="ARBA" id="ARBA00004651"/>
    </source>
</evidence>
<keyword evidence="7 9" id="KW-0472">Membrane</keyword>
<keyword evidence="3 10" id="KW-0328">Glycosyltransferase</keyword>
<feature type="transmembrane region" description="Helical" evidence="9">
    <location>
        <begin position="20"/>
        <end position="41"/>
    </location>
</feature>
<keyword evidence="4 10" id="KW-0808">Transferase</keyword>
<evidence type="ECO:0000256" key="3">
    <source>
        <dbReference type="ARBA" id="ARBA00022676"/>
    </source>
</evidence>
<dbReference type="Gene3D" id="1.25.40.10">
    <property type="entry name" value="Tetratricopeptide repeat domain"/>
    <property type="match status" value="1"/>
</dbReference>
<evidence type="ECO:0000256" key="9">
    <source>
        <dbReference type="SAM" id="Phobius"/>
    </source>
</evidence>
<dbReference type="EMBL" id="JAQNDM010000002">
    <property type="protein sequence ID" value="MDC0708707.1"/>
    <property type="molecule type" value="Genomic_DNA"/>
</dbReference>
<feature type="transmembrane region" description="Helical" evidence="9">
    <location>
        <begin position="130"/>
        <end position="146"/>
    </location>
</feature>
<evidence type="ECO:0000256" key="7">
    <source>
        <dbReference type="ARBA" id="ARBA00023136"/>
    </source>
</evidence>
<keyword evidence="5 9" id="KW-0812">Transmembrane</keyword>
<dbReference type="Pfam" id="PF14559">
    <property type="entry name" value="TPR_19"/>
    <property type="match status" value="1"/>
</dbReference>
<feature type="repeat" description="TPR" evidence="8">
    <location>
        <begin position="460"/>
        <end position="493"/>
    </location>
</feature>
<keyword evidence="11" id="KW-1185">Reference proteome</keyword>
<evidence type="ECO:0000313" key="11">
    <source>
        <dbReference type="Proteomes" id="UP001221838"/>
    </source>
</evidence>
<feature type="transmembrane region" description="Helical" evidence="9">
    <location>
        <begin position="175"/>
        <end position="199"/>
    </location>
</feature>
<comment type="subcellular location">
    <subcellularLocation>
        <location evidence="1">Cell membrane</location>
        <topology evidence="1">Multi-pass membrane protein</topology>
    </subcellularLocation>
</comment>
<proteinExistence type="predicted"/>
<dbReference type="SUPFAM" id="SSF48452">
    <property type="entry name" value="TPR-like"/>
    <property type="match status" value="1"/>
</dbReference>
<dbReference type="Proteomes" id="UP001221838">
    <property type="component" value="Unassembled WGS sequence"/>
</dbReference>
<dbReference type="InterPro" id="IPR011990">
    <property type="entry name" value="TPR-like_helical_dom_sf"/>
</dbReference>
<protein>
    <submittedName>
        <fullName evidence="10">Glycosyltransferase family 39 protein</fullName>
        <ecNumber evidence="10">2.4.-.-</ecNumber>
    </submittedName>
</protein>
<sequence>MSGLPLGHPLPTGRAGLSRLLSRVPVPVLVLAAALVVRGAYLLTAHGLAFDAPLIDADYYDFLGERLARGEGFPEGPFWQPPLYPAVLGLLYWLGGHSLWWPRLLQALLGALTAALASGVARRVSGHPGVGLLAGMLVALHGPLVFYDGELLATSLGTFLGTAALWLALREPRSLWTALGCGACIGLGALTVAPLLLLLPPLAWALAKGRPMRAALCGAICAALVLCATAFNHARTGEWLLISANGGINLWLGNNADVDGAMALRPGAAWETLVNEPALHGFHTPASQDAYFTRRALTWCGSQPMMCASNLLWKLRLLLVARELPRNEDLSLVRSQSPVLWALTVSPGGMALPYALLWPLAAAGSVALWRQRRTGTQEARAALTLAGATLLLAAPSILFFVSGRYRAPLAPALCVLAALGLHALSSRTAPRGVPAAVALAVLGLSVWPVRLAVDAVDFEAELHYAVGGRRARLGDDAGAVEAWRRAVSRKPDSLEAGFNLGLALERLGRPEEAARTYEALLHWHPNEPLVRSRLAQLRDAVRHAPLKNPTNP</sequence>
<accession>A0ABT5D8U5</accession>
<name>A0ABT5D8U5_9BACT</name>
<feature type="transmembrane region" description="Helical" evidence="9">
    <location>
        <begin position="381"/>
        <end position="401"/>
    </location>
</feature>